<reference evidence="5" key="1">
    <citation type="submission" date="2021-07" db="EMBL/GenBank/DDBJ databases">
        <authorList>
            <person name="Branca A.L. A."/>
        </authorList>
    </citation>
    <scope>NUCLEOTIDE SEQUENCE</scope>
</reference>
<accession>A0A9W4HTH2</accession>
<dbReference type="GO" id="GO:0006419">
    <property type="term" value="P:alanyl-tRNA aminoacylation"/>
    <property type="evidence" value="ECO:0007669"/>
    <property type="project" value="InterPro"/>
</dbReference>
<gene>
    <name evidence="5" type="ORF">POLS_LOCUS5134</name>
</gene>
<dbReference type="InterPro" id="IPR018163">
    <property type="entry name" value="Thr/Ala-tRNA-synth_IIc_edit"/>
</dbReference>
<dbReference type="SUPFAM" id="SSF50447">
    <property type="entry name" value="Translation proteins"/>
    <property type="match status" value="1"/>
</dbReference>
<dbReference type="InterPro" id="IPR051335">
    <property type="entry name" value="Alanyl-tRNA_Editing_Enzymes"/>
</dbReference>
<organism evidence="5 6">
    <name type="scientific">Penicillium olsonii</name>
    <dbReference type="NCBI Taxonomy" id="99116"/>
    <lineage>
        <taxon>Eukaryota</taxon>
        <taxon>Fungi</taxon>
        <taxon>Dikarya</taxon>
        <taxon>Ascomycota</taxon>
        <taxon>Pezizomycotina</taxon>
        <taxon>Eurotiomycetes</taxon>
        <taxon>Eurotiomycetidae</taxon>
        <taxon>Eurotiales</taxon>
        <taxon>Aspergillaceae</taxon>
        <taxon>Penicillium</taxon>
    </lineage>
</organism>
<evidence type="ECO:0000313" key="6">
    <source>
        <dbReference type="Proteomes" id="UP001153618"/>
    </source>
</evidence>
<dbReference type="Gene3D" id="2.40.30.130">
    <property type="match status" value="1"/>
</dbReference>
<proteinExistence type="inferred from homology"/>
<dbReference type="GO" id="GO:0004813">
    <property type="term" value="F:alanine-tRNA ligase activity"/>
    <property type="evidence" value="ECO:0007669"/>
    <property type="project" value="InterPro"/>
</dbReference>
<dbReference type="Gene3D" id="3.30.980.10">
    <property type="entry name" value="Threonyl-trna Synthetase, Chain A, domain 2"/>
    <property type="match status" value="1"/>
</dbReference>
<dbReference type="InterPro" id="IPR009000">
    <property type="entry name" value="Transl_B-barrel_sf"/>
</dbReference>
<dbReference type="OrthoDB" id="288942at2759"/>
<evidence type="ECO:0000313" key="5">
    <source>
        <dbReference type="EMBL" id="CAG8117444.1"/>
    </source>
</evidence>
<comment type="cofactor">
    <cofactor evidence="1">
        <name>Zn(2+)</name>
        <dbReference type="ChEBI" id="CHEBI:29105"/>
    </cofactor>
</comment>
<dbReference type="Pfam" id="PF07973">
    <property type="entry name" value="tRNA_SAD"/>
    <property type="match status" value="1"/>
</dbReference>
<feature type="domain" description="Alanyl-transfer RNA synthetases family profile" evidence="4">
    <location>
        <begin position="49"/>
        <end position="298"/>
    </location>
</feature>
<dbReference type="SMART" id="SM00863">
    <property type="entry name" value="tRNA_SAD"/>
    <property type="match status" value="1"/>
</dbReference>
<name>A0A9W4HTH2_PENOL</name>
<dbReference type="AlphaFoldDB" id="A0A9W4HTH2"/>
<dbReference type="InterPro" id="IPR012947">
    <property type="entry name" value="tRNA_SAD"/>
</dbReference>
<dbReference type="InterPro" id="IPR018164">
    <property type="entry name" value="Ala-tRNA-synth_IIc_N"/>
</dbReference>
<dbReference type="GO" id="GO:0005524">
    <property type="term" value="F:ATP binding"/>
    <property type="evidence" value="ECO:0007669"/>
    <property type="project" value="InterPro"/>
</dbReference>
<comment type="caution">
    <text evidence="5">The sequence shown here is derived from an EMBL/GenBank/DDBJ whole genome shotgun (WGS) entry which is preliminary data.</text>
</comment>
<evidence type="ECO:0000259" key="4">
    <source>
        <dbReference type="PROSITE" id="PS50860"/>
    </source>
</evidence>
<dbReference type="GO" id="GO:0003676">
    <property type="term" value="F:nucleic acid binding"/>
    <property type="evidence" value="ECO:0007669"/>
    <property type="project" value="InterPro"/>
</dbReference>
<dbReference type="Proteomes" id="UP001153618">
    <property type="component" value="Unassembled WGS sequence"/>
</dbReference>
<dbReference type="GO" id="GO:0005737">
    <property type="term" value="C:cytoplasm"/>
    <property type="evidence" value="ECO:0007669"/>
    <property type="project" value="UniProtKB-SubCell"/>
</dbReference>
<dbReference type="PANTHER" id="PTHR43462:SF2">
    <property type="entry name" value="THREONYL AND ALANYL TRNA SYNTHETASE SECOND ADDITIONAL DOMAIN-CONTAINING PROTEIN"/>
    <property type="match status" value="1"/>
</dbReference>
<dbReference type="FunFam" id="3.30.980.10:FF:000008">
    <property type="entry name" value="Similar to alanyl-tRNA synthetase"/>
    <property type="match status" value="1"/>
</dbReference>
<evidence type="ECO:0000256" key="2">
    <source>
        <dbReference type="ARBA" id="ARBA00004496"/>
    </source>
</evidence>
<dbReference type="Pfam" id="PF01411">
    <property type="entry name" value="tRNA-synt_2c"/>
    <property type="match status" value="1"/>
</dbReference>
<dbReference type="PANTHER" id="PTHR43462">
    <property type="entry name" value="ALANYL-TRNA EDITING PROTEIN"/>
    <property type="match status" value="1"/>
</dbReference>
<evidence type="ECO:0000256" key="1">
    <source>
        <dbReference type="ARBA" id="ARBA00001947"/>
    </source>
</evidence>
<keyword evidence="6" id="KW-1185">Reference proteome</keyword>
<dbReference type="SUPFAM" id="SSF55186">
    <property type="entry name" value="ThrRS/AlaRS common domain"/>
    <property type="match status" value="1"/>
</dbReference>
<comment type="subcellular location">
    <subcellularLocation>
        <location evidence="2">Cytoplasm</location>
    </subcellularLocation>
</comment>
<evidence type="ECO:0000256" key="3">
    <source>
        <dbReference type="ARBA" id="ARBA00008429"/>
    </source>
</evidence>
<sequence length="315" mass="33743">MAAARSAIPPLRSWPRPRTLAATLHSPLQSPHTRSSKISSKRSVFTMTLPKTNALYQTDESLRTHSTKVLSVQPVSSLTESDKPLFKNADASKDHVVVTAETIFYAQGGGQPCDTGKMTLASNTSLTFDVTAVRNGADGLILHLGTFASAAENDQFKAGDTVDQAIDSEKRVMNSRIHTGGHVVGLAVRHLASSIPDVSELKAQHYPDLAFVDFQGTIESKHKDAIQAQVDKFIAAELPVKVYFWNEAELREKCGVVPGAVAIPEGELVRAVDIVGAGAYPCGGTHVPDTGKVGKVTIKKISRSKGNSKVSYTLN</sequence>
<protein>
    <recommendedName>
        <fullName evidence="4">Alanyl-transfer RNA synthetases family profile domain-containing protein</fullName>
    </recommendedName>
</protein>
<dbReference type="InterPro" id="IPR018165">
    <property type="entry name" value="Ala-tRNA-synth_IIc_core"/>
</dbReference>
<dbReference type="EMBL" id="CAJVOS010000027">
    <property type="protein sequence ID" value="CAG8117444.1"/>
    <property type="molecule type" value="Genomic_DNA"/>
</dbReference>
<comment type="similarity">
    <text evidence="3">Belongs to the class-II aminoacyl-tRNA synthetase family. Alax-L subfamily.</text>
</comment>
<dbReference type="PROSITE" id="PS50860">
    <property type="entry name" value="AA_TRNA_LIGASE_II_ALA"/>
    <property type="match status" value="1"/>
</dbReference>